<reference evidence="1 2" key="1">
    <citation type="submission" date="2016-10" db="EMBL/GenBank/DDBJ databases">
        <authorList>
            <person name="de Groot N.N."/>
        </authorList>
    </citation>
    <scope>NUCLEOTIDE SEQUENCE [LARGE SCALE GENOMIC DNA]</scope>
    <source>
        <strain evidence="1 2">CGMCC 4.6533</strain>
    </source>
</reference>
<dbReference type="RefSeq" id="WP_090943648.1">
    <property type="nucleotide sequence ID" value="NZ_FNDJ01000023.1"/>
</dbReference>
<dbReference type="STRING" id="633440.SAMN05421869_12373"/>
<organism evidence="1 2">
    <name type="scientific">Nonomuraea jiangxiensis</name>
    <dbReference type="NCBI Taxonomy" id="633440"/>
    <lineage>
        <taxon>Bacteria</taxon>
        <taxon>Bacillati</taxon>
        <taxon>Actinomycetota</taxon>
        <taxon>Actinomycetes</taxon>
        <taxon>Streptosporangiales</taxon>
        <taxon>Streptosporangiaceae</taxon>
        <taxon>Nonomuraea</taxon>
    </lineage>
</organism>
<protein>
    <submittedName>
        <fullName evidence="1">Uncharacterized protein</fullName>
    </submittedName>
</protein>
<dbReference type="EMBL" id="FNDJ01000023">
    <property type="protein sequence ID" value="SDL19874.1"/>
    <property type="molecule type" value="Genomic_DNA"/>
</dbReference>
<evidence type="ECO:0000313" key="2">
    <source>
        <dbReference type="Proteomes" id="UP000199202"/>
    </source>
</evidence>
<proteinExistence type="predicted"/>
<name>A0A1G9I4T1_9ACTN</name>
<dbReference type="AlphaFoldDB" id="A0A1G9I4T1"/>
<keyword evidence="2" id="KW-1185">Reference proteome</keyword>
<gene>
    <name evidence="1" type="ORF">SAMN05421869_12373</name>
</gene>
<accession>A0A1G9I4T1</accession>
<evidence type="ECO:0000313" key="1">
    <source>
        <dbReference type="EMBL" id="SDL19874.1"/>
    </source>
</evidence>
<dbReference type="Proteomes" id="UP000199202">
    <property type="component" value="Unassembled WGS sequence"/>
</dbReference>
<sequence>MNVVHLRPTLFLEWLQYFWILPKLREGVLSMPVGKGTSSPVAAGDNIEKLTGRRSMTVGEYARAHAGLLTGVNV</sequence>